<dbReference type="Gene3D" id="2.130.10.10">
    <property type="entry name" value="YVTN repeat-like/Quinoprotein amine dehydrogenase"/>
    <property type="match status" value="2"/>
</dbReference>
<dbReference type="Proteomes" id="UP001497602">
    <property type="component" value="Unassembled WGS sequence"/>
</dbReference>
<keyword evidence="7" id="KW-1185">Reference proteome</keyword>
<evidence type="ECO:0000256" key="2">
    <source>
        <dbReference type="SAM" id="Phobius"/>
    </source>
</evidence>
<evidence type="ECO:0000259" key="4">
    <source>
        <dbReference type="Pfam" id="PF02518"/>
    </source>
</evidence>
<evidence type="ECO:0000313" key="7">
    <source>
        <dbReference type="Proteomes" id="UP001497602"/>
    </source>
</evidence>
<evidence type="ECO:0000256" key="1">
    <source>
        <dbReference type="SAM" id="Coils"/>
    </source>
</evidence>
<protein>
    <submittedName>
        <fullName evidence="6">Two component regulator propeller</fullName>
    </submittedName>
</protein>
<keyword evidence="2" id="KW-0812">Transmembrane</keyword>
<dbReference type="SUPFAM" id="SSF63829">
    <property type="entry name" value="Calcium-dependent phosphotriesterase"/>
    <property type="match status" value="1"/>
</dbReference>
<feature type="domain" description="Signal transduction histidine kinase internal region" evidence="5">
    <location>
        <begin position="472"/>
        <end position="544"/>
    </location>
</feature>
<keyword evidence="2" id="KW-0472">Membrane</keyword>
<dbReference type="Pfam" id="PF07494">
    <property type="entry name" value="Reg_prop"/>
    <property type="match status" value="2"/>
</dbReference>
<accession>A0ABM9PL13</accession>
<evidence type="ECO:0000259" key="5">
    <source>
        <dbReference type="Pfam" id="PF06580"/>
    </source>
</evidence>
<dbReference type="InterPro" id="IPR010559">
    <property type="entry name" value="Sig_transdc_His_kin_internal"/>
</dbReference>
<dbReference type="InterPro" id="IPR015943">
    <property type="entry name" value="WD40/YVTN_repeat-like_dom_sf"/>
</dbReference>
<keyword evidence="2" id="KW-1133">Transmembrane helix</keyword>
<sequence>MKFLTYFLLCFAVCSSSLLTAQNIVGQHTVKEYTTQHFNKKEGLLSNTINGIVQDSVGYLWFASNKGVIRYDGNDFKLFGKKQQIQANYITKLYAIKDSLIIGSPNTLFIKSSNKLTSFDSKRVNCISKINNHIFIGTQKGIYRLREDFISPLRTNFQIDLTAINDIQFDGKFYWVATQKALWKIDDLLNPKKLKRIGTGNYTAILIDNNRVIATTLNNGIKVITSNMLKTITSSTQHIKGIKKIKNMFWIYSNTDGIEVLSNNFSFSKKINKYNIIRSNKITDIFQDHQQNIWIATNDNGIFKLKDQQPPTPYKPSISFEDIEVVYKTIDSINLNNYNKILQLPSDKNHIAFTYKSVDINNPKEVFYRYKLNDKYSPWSSNNTVNLANLKAGDYTFAVQSKVINQQESKPIQFQFYIDKPLYKKAWFQWTLAGILLSIIGLYAFNYLKRLKAKNAAKIEKLELENHLLTLEQKALQLQMNPHFIFNVLNGVKALGNSGKRKELNDTISKFSNLLRAILNTSRKDEVSLSEEINTLKNYIELEQQMSRLGFSYEINTELSFDTEEVLIPPMLIQPFVENSIKHGIKNKTDGKITLKFYNKKDFLHCEIIDNGVGINHAKKDSKTTKHDSLAITVTEERIKSLHPNSSLKLEELLESKMVKGTKVWFKIPLKTDF</sequence>
<feature type="chain" id="PRO_5045470718" evidence="3">
    <location>
        <begin position="22"/>
        <end position="674"/>
    </location>
</feature>
<gene>
    <name evidence="6" type="ORF">T190115A13A_210028</name>
</gene>
<dbReference type="InterPro" id="IPR036890">
    <property type="entry name" value="HATPase_C_sf"/>
</dbReference>
<keyword evidence="3" id="KW-0732">Signal</keyword>
<dbReference type="SUPFAM" id="SSF55874">
    <property type="entry name" value="ATPase domain of HSP90 chaperone/DNA topoisomerase II/histidine kinase"/>
    <property type="match status" value="1"/>
</dbReference>
<feature type="coiled-coil region" evidence="1">
    <location>
        <begin position="454"/>
        <end position="481"/>
    </location>
</feature>
<comment type="caution">
    <text evidence="6">The sequence shown here is derived from an EMBL/GenBank/DDBJ whole genome shotgun (WGS) entry which is preliminary data.</text>
</comment>
<name>A0ABM9PL13_9FLAO</name>
<dbReference type="Pfam" id="PF02518">
    <property type="entry name" value="HATPase_c"/>
    <property type="match status" value="1"/>
</dbReference>
<organism evidence="6 7">
    <name type="scientific">Tenacibaculum vairaonense</name>
    <dbReference type="NCBI Taxonomy" id="3137860"/>
    <lineage>
        <taxon>Bacteria</taxon>
        <taxon>Pseudomonadati</taxon>
        <taxon>Bacteroidota</taxon>
        <taxon>Flavobacteriia</taxon>
        <taxon>Flavobacteriales</taxon>
        <taxon>Flavobacteriaceae</taxon>
        <taxon>Tenacibaculum</taxon>
    </lineage>
</organism>
<dbReference type="PANTHER" id="PTHR34220">
    <property type="entry name" value="SENSOR HISTIDINE KINASE YPDA"/>
    <property type="match status" value="1"/>
</dbReference>
<reference evidence="6 7" key="1">
    <citation type="submission" date="2024-05" db="EMBL/GenBank/DDBJ databases">
        <authorList>
            <person name="Duchaud E."/>
        </authorList>
    </citation>
    <scope>NUCLEOTIDE SEQUENCE [LARGE SCALE GENOMIC DNA]</scope>
    <source>
        <strain evidence="6">Ena-SAMPLE-TAB-13-05-2024-13:56:06:370-140305</strain>
    </source>
</reference>
<dbReference type="InterPro" id="IPR013783">
    <property type="entry name" value="Ig-like_fold"/>
</dbReference>
<dbReference type="PANTHER" id="PTHR34220:SF7">
    <property type="entry name" value="SENSOR HISTIDINE KINASE YPDA"/>
    <property type="match status" value="1"/>
</dbReference>
<dbReference type="Gene3D" id="2.60.40.10">
    <property type="entry name" value="Immunoglobulins"/>
    <property type="match status" value="1"/>
</dbReference>
<feature type="signal peptide" evidence="3">
    <location>
        <begin position="1"/>
        <end position="21"/>
    </location>
</feature>
<proteinExistence type="predicted"/>
<dbReference type="Pfam" id="PF06580">
    <property type="entry name" value="His_kinase"/>
    <property type="match status" value="1"/>
</dbReference>
<dbReference type="InterPro" id="IPR050640">
    <property type="entry name" value="Bact_2-comp_sensor_kinase"/>
</dbReference>
<feature type="domain" description="Histidine kinase/HSP90-like ATPase" evidence="4">
    <location>
        <begin position="572"/>
        <end position="671"/>
    </location>
</feature>
<dbReference type="InterPro" id="IPR011110">
    <property type="entry name" value="Reg_prop"/>
</dbReference>
<dbReference type="InterPro" id="IPR003594">
    <property type="entry name" value="HATPase_dom"/>
</dbReference>
<dbReference type="Gene3D" id="3.30.565.10">
    <property type="entry name" value="Histidine kinase-like ATPase, C-terminal domain"/>
    <property type="match status" value="1"/>
</dbReference>
<evidence type="ECO:0000256" key="3">
    <source>
        <dbReference type="SAM" id="SignalP"/>
    </source>
</evidence>
<dbReference type="EMBL" id="CAXJRC010000013">
    <property type="protein sequence ID" value="CAL2106374.1"/>
    <property type="molecule type" value="Genomic_DNA"/>
</dbReference>
<feature type="transmembrane region" description="Helical" evidence="2">
    <location>
        <begin position="427"/>
        <end position="448"/>
    </location>
</feature>
<keyword evidence="1" id="KW-0175">Coiled coil</keyword>
<dbReference type="RefSeq" id="WP_348738147.1">
    <property type="nucleotide sequence ID" value="NZ_CAXJRC010000013.1"/>
</dbReference>
<evidence type="ECO:0000313" key="6">
    <source>
        <dbReference type="EMBL" id="CAL2106374.1"/>
    </source>
</evidence>